<feature type="compositionally biased region" description="Polar residues" evidence="1">
    <location>
        <begin position="83"/>
        <end position="94"/>
    </location>
</feature>
<name>A0A183B6Y6_9TREM</name>
<dbReference type="AlphaFoldDB" id="A0A183B6Y6"/>
<evidence type="ECO:0000313" key="3">
    <source>
        <dbReference type="Proteomes" id="UP000272942"/>
    </source>
</evidence>
<dbReference type="EMBL" id="UZAN01059089">
    <property type="protein sequence ID" value="VDP92243.1"/>
    <property type="molecule type" value="Genomic_DNA"/>
</dbReference>
<accession>A0A183B6Y6</accession>
<organism evidence="4">
    <name type="scientific">Echinostoma caproni</name>
    <dbReference type="NCBI Taxonomy" id="27848"/>
    <lineage>
        <taxon>Eukaryota</taxon>
        <taxon>Metazoa</taxon>
        <taxon>Spiralia</taxon>
        <taxon>Lophotrochozoa</taxon>
        <taxon>Platyhelminthes</taxon>
        <taxon>Trematoda</taxon>
        <taxon>Digenea</taxon>
        <taxon>Plagiorchiida</taxon>
        <taxon>Echinostomata</taxon>
        <taxon>Echinostomatoidea</taxon>
        <taxon>Echinostomatidae</taxon>
        <taxon>Echinostoma</taxon>
    </lineage>
</organism>
<reference evidence="2 3" key="2">
    <citation type="submission" date="2018-11" db="EMBL/GenBank/DDBJ databases">
        <authorList>
            <consortium name="Pathogen Informatics"/>
        </authorList>
    </citation>
    <scope>NUCLEOTIDE SEQUENCE [LARGE SCALE GENOMIC DNA]</scope>
    <source>
        <strain evidence="2 3">Egypt</strain>
    </source>
</reference>
<protein>
    <submittedName>
        <fullName evidence="2 4">Uncharacterized protein</fullName>
    </submittedName>
</protein>
<proteinExistence type="predicted"/>
<feature type="region of interest" description="Disordered" evidence="1">
    <location>
        <begin position="1"/>
        <end position="24"/>
    </location>
</feature>
<gene>
    <name evidence="2" type="ORF">ECPE_LOCUS14971</name>
</gene>
<reference evidence="4" key="1">
    <citation type="submission" date="2016-06" db="UniProtKB">
        <authorList>
            <consortium name="WormBaseParasite"/>
        </authorList>
    </citation>
    <scope>IDENTIFICATION</scope>
</reference>
<evidence type="ECO:0000313" key="4">
    <source>
        <dbReference type="WBParaSite" id="ECPE_0001501101-mRNA-1"/>
    </source>
</evidence>
<dbReference type="WBParaSite" id="ECPE_0001501101-mRNA-1">
    <property type="protein sequence ID" value="ECPE_0001501101-mRNA-1"/>
    <property type="gene ID" value="ECPE_0001501101"/>
</dbReference>
<feature type="region of interest" description="Disordered" evidence="1">
    <location>
        <begin position="81"/>
        <end position="121"/>
    </location>
</feature>
<dbReference type="Proteomes" id="UP000272942">
    <property type="component" value="Unassembled WGS sequence"/>
</dbReference>
<evidence type="ECO:0000313" key="2">
    <source>
        <dbReference type="EMBL" id="VDP92243.1"/>
    </source>
</evidence>
<feature type="compositionally biased region" description="Polar residues" evidence="1">
    <location>
        <begin position="108"/>
        <end position="117"/>
    </location>
</feature>
<keyword evidence="3" id="KW-1185">Reference proteome</keyword>
<evidence type="ECO:0000256" key="1">
    <source>
        <dbReference type="SAM" id="MobiDB-lite"/>
    </source>
</evidence>
<sequence length="130" mass="13963">MRAATKICANRSQPMNEKPTSRSGWPYARVVPALDEASALRLSCQPPQLAATPNEILFSHSSRKLSLPATILDEALALHSDRQPSATVTTSDVTPVSCPSPPDAALSRPSNETSVSRSGRRIVLPARFQT</sequence>